<feature type="transmembrane region" description="Helical" evidence="6">
    <location>
        <begin position="175"/>
        <end position="196"/>
    </location>
</feature>
<feature type="transmembrane region" description="Helical" evidence="6">
    <location>
        <begin position="257"/>
        <end position="281"/>
    </location>
</feature>
<evidence type="ECO:0000313" key="8">
    <source>
        <dbReference type="EMBL" id="GGJ49505.1"/>
    </source>
</evidence>
<dbReference type="Proteomes" id="UP000606115">
    <property type="component" value="Unassembled WGS sequence"/>
</dbReference>
<comment type="caution">
    <text evidence="8">The sequence shown here is derived from an EMBL/GenBank/DDBJ whole genome shotgun (WGS) entry which is preliminary data.</text>
</comment>
<keyword evidence="3 6" id="KW-0812">Transmembrane</keyword>
<dbReference type="SUPFAM" id="SSF103473">
    <property type="entry name" value="MFS general substrate transporter"/>
    <property type="match status" value="1"/>
</dbReference>
<feature type="transmembrane region" description="Helical" evidence="6">
    <location>
        <begin position="361"/>
        <end position="380"/>
    </location>
</feature>
<comment type="subcellular location">
    <subcellularLocation>
        <location evidence="1">Cell membrane</location>
        <topology evidence="1">Multi-pass membrane protein</topology>
    </subcellularLocation>
</comment>
<dbReference type="PANTHER" id="PTHR43124:SF3">
    <property type="entry name" value="CHLORAMPHENICOL EFFLUX PUMP RV0191"/>
    <property type="match status" value="1"/>
</dbReference>
<feature type="transmembrane region" description="Helical" evidence="6">
    <location>
        <begin position="146"/>
        <end position="169"/>
    </location>
</feature>
<dbReference type="PROSITE" id="PS50850">
    <property type="entry name" value="MFS"/>
    <property type="match status" value="1"/>
</dbReference>
<keyword evidence="5 6" id="KW-0472">Membrane</keyword>
<feature type="transmembrane region" description="Helical" evidence="6">
    <location>
        <begin position="222"/>
        <end position="245"/>
    </location>
</feature>
<keyword evidence="4 6" id="KW-1133">Transmembrane helix</keyword>
<dbReference type="InterPro" id="IPR036259">
    <property type="entry name" value="MFS_trans_sf"/>
</dbReference>
<proteinExistence type="predicted"/>
<feature type="transmembrane region" description="Helical" evidence="6">
    <location>
        <begin position="21"/>
        <end position="38"/>
    </location>
</feature>
<name>A0ABQ2D8A4_9MICC</name>
<evidence type="ECO:0000256" key="6">
    <source>
        <dbReference type="SAM" id="Phobius"/>
    </source>
</evidence>
<gene>
    <name evidence="8" type="ORF">GCM10007173_05150</name>
</gene>
<feature type="domain" description="Major facilitator superfamily (MFS) profile" evidence="7">
    <location>
        <begin position="22"/>
        <end position="409"/>
    </location>
</feature>
<keyword evidence="9" id="KW-1185">Reference proteome</keyword>
<reference evidence="9" key="1">
    <citation type="journal article" date="2019" name="Int. J. Syst. Evol. Microbiol.">
        <title>The Global Catalogue of Microorganisms (GCM) 10K type strain sequencing project: providing services to taxonomists for standard genome sequencing and annotation.</title>
        <authorList>
            <consortium name="The Broad Institute Genomics Platform"/>
            <consortium name="The Broad Institute Genome Sequencing Center for Infectious Disease"/>
            <person name="Wu L."/>
            <person name="Ma J."/>
        </authorList>
    </citation>
    <scope>NUCLEOTIDE SEQUENCE [LARGE SCALE GENOMIC DNA]</scope>
    <source>
        <strain evidence="9">CGMCC 1.3685</strain>
    </source>
</reference>
<evidence type="ECO:0000313" key="9">
    <source>
        <dbReference type="Proteomes" id="UP000606115"/>
    </source>
</evidence>
<protein>
    <submittedName>
        <fullName evidence="8">MFS transporter</fullName>
    </submittedName>
</protein>
<feature type="transmembrane region" description="Helical" evidence="6">
    <location>
        <begin position="316"/>
        <end position="340"/>
    </location>
</feature>
<feature type="transmembrane region" description="Helical" evidence="6">
    <location>
        <begin position="386"/>
        <end position="405"/>
    </location>
</feature>
<evidence type="ECO:0000259" key="7">
    <source>
        <dbReference type="PROSITE" id="PS50850"/>
    </source>
</evidence>
<keyword evidence="2" id="KW-1003">Cell membrane</keyword>
<dbReference type="RefSeq" id="WP_229676958.1">
    <property type="nucleotide sequence ID" value="NZ_BMKX01000001.1"/>
</dbReference>
<evidence type="ECO:0000256" key="3">
    <source>
        <dbReference type="ARBA" id="ARBA00022692"/>
    </source>
</evidence>
<evidence type="ECO:0000256" key="1">
    <source>
        <dbReference type="ARBA" id="ARBA00004651"/>
    </source>
</evidence>
<dbReference type="GeneID" id="303302917"/>
<dbReference type="InterPro" id="IPR011701">
    <property type="entry name" value="MFS"/>
</dbReference>
<organism evidence="8 9">
    <name type="scientific">Glutamicibacter ardleyensis</name>
    <dbReference type="NCBI Taxonomy" id="225894"/>
    <lineage>
        <taxon>Bacteria</taxon>
        <taxon>Bacillati</taxon>
        <taxon>Actinomycetota</taxon>
        <taxon>Actinomycetes</taxon>
        <taxon>Micrococcales</taxon>
        <taxon>Micrococcaceae</taxon>
        <taxon>Glutamicibacter</taxon>
    </lineage>
</organism>
<feature type="transmembrane region" description="Helical" evidence="6">
    <location>
        <begin position="113"/>
        <end position="134"/>
    </location>
</feature>
<evidence type="ECO:0000256" key="4">
    <source>
        <dbReference type="ARBA" id="ARBA00022989"/>
    </source>
</evidence>
<accession>A0ABQ2D8A4</accession>
<evidence type="ECO:0000256" key="2">
    <source>
        <dbReference type="ARBA" id="ARBA00022475"/>
    </source>
</evidence>
<dbReference type="EMBL" id="BMKX01000001">
    <property type="protein sequence ID" value="GGJ49505.1"/>
    <property type="molecule type" value="Genomic_DNA"/>
</dbReference>
<dbReference type="Pfam" id="PF07690">
    <property type="entry name" value="MFS_1"/>
    <property type="match status" value="2"/>
</dbReference>
<sequence length="417" mass="42995">MLQPIEVNTAAPRRAGSDPEPSWVVIVCVGVVAAMHIWKLPSALSSIDEELGLGLLRSGMLLGIIQVASMLGGLAVAWFGERLGLRRMLVAGLVLLAAGSCTGAIATEVALLMASRAVEGIGFLLCTVLAPALIRECCPPSRLNAAMAGWGAFQGTAALFGFTVSALLLETVSWRVLWLVMAVFAVAMLVPLLKLVPADKARPSGQSTKSAGRMVLTTVRSIGPWVAGLVFACYTIQWMAVMGFLPSIYQAVGASSLTAGLLTALVGGVNIIGALGSGVFLQRGSSPNAMLVACFVVMAVSSVGVFAINWGAGVGLIAQLGFAVLFSMVGGAAPAILSRIAVDLAPPGGSVAAVIGLMQQIFNVGNFFGPFLIAWVALLVGGWHGSWWLTGAFSVLGIALTGMLARQLARSKDTHPA</sequence>
<feature type="transmembrane region" description="Helical" evidence="6">
    <location>
        <begin position="88"/>
        <end position="107"/>
    </location>
</feature>
<feature type="transmembrane region" description="Helical" evidence="6">
    <location>
        <begin position="288"/>
        <end position="310"/>
    </location>
</feature>
<dbReference type="InterPro" id="IPR050189">
    <property type="entry name" value="MFS_Efflux_Transporters"/>
</dbReference>
<dbReference type="Gene3D" id="1.20.1250.20">
    <property type="entry name" value="MFS general substrate transporter like domains"/>
    <property type="match status" value="1"/>
</dbReference>
<evidence type="ECO:0000256" key="5">
    <source>
        <dbReference type="ARBA" id="ARBA00023136"/>
    </source>
</evidence>
<dbReference type="InterPro" id="IPR020846">
    <property type="entry name" value="MFS_dom"/>
</dbReference>
<dbReference type="PANTHER" id="PTHR43124">
    <property type="entry name" value="PURINE EFFLUX PUMP PBUE"/>
    <property type="match status" value="1"/>
</dbReference>
<feature type="transmembrane region" description="Helical" evidence="6">
    <location>
        <begin position="58"/>
        <end position="79"/>
    </location>
</feature>